<dbReference type="RefSeq" id="WP_317967129.1">
    <property type="nucleotide sequence ID" value="NZ_CP129118.1"/>
</dbReference>
<accession>A0ABZ0L6M4</accession>
<keyword evidence="1" id="KW-0812">Transmembrane</keyword>
<gene>
    <name evidence="2" type="ORF">QWT69_15395</name>
</gene>
<proteinExistence type="predicted"/>
<protein>
    <submittedName>
        <fullName evidence="2">DUF5412 family protein</fullName>
    </submittedName>
</protein>
<keyword evidence="1" id="KW-1133">Transmembrane helix</keyword>
<organism evidence="2 3">
    <name type="scientific">Sporosarcina oncorhynchi</name>
    <dbReference type="NCBI Taxonomy" id="3056444"/>
    <lineage>
        <taxon>Bacteria</taxon>
        <taxon>Bacillati</taxon>
        <taxon>Bacillota</taxon>
        <taxon>Bacilli</taxon>
        <taxon>Bacillales</taxon>
        <taxon>Caryophanaceae</taxon>
        <taxon>Sporosarcina</taxon>
    </lineage>
</organism>
<reference evidence="2 3" key="1">
    <citation type="submission" date="2023-06" db="EMBL/GenBank/DDBJ databases">
        <title>Sporosarcina sp. nov., isolated from Korean tranditional fermented seafood 'Jeotgal'.</title>
        <authorList>
            <person name="Yang A.I."/>
            <person name="Shin N.-R."/>
        </authorList>
    </citation>
    <scope>NUCLEOTIDE SEQUENCE [LARGE SCALE GENOMIC DNA]</scope>
    <source>
        <strain evidence="2 3">T2O-4</strain>
    </source>
</reference>
<evidence type="ECO:0000313" key="3">
    <source>
        <dbReference type="Proteomes" id="UP001303902"/>
    </source>
</evidence>
<dbReference type="Proteomes" id="UP001303902">
    <property type="component" value="Chromosome"/>
</dbReference>
<dbReference type="InterPro" id="IPR035406">
    <property type="entry name" value="DUF5412"/>
</dbReference>
<sequence length="125" mass="14387">MKKVLKITGIVSGIIIGILVVLILLINYFFFSMHQLPDGDFLTDERSPSGDYTVKAYVSRSGATVADAVRGEVVYHKKKDKTKNIYWEYRESEAVIQWLDEHTVSINGVKLDVRKDIYDFRKDKK</sequence>
<name>A0ABZ0L6M4_9BACL</name>
<feature type="transmembrane region" description="Helical" evidence="1">
    <location>
        <begin position="7"/>
        <end position="31"/>
    </location>
</feature>
<keyword evidence="1" id="KW-0472">Membrane</keyword>
<keyword evidence="3" id="KW-1185">Reference proteome</keyword>
<evidence type="ECO:0000256" key="1">
    <source>
        <dbReference type="SAM" id="Phobius"/>
    </source>
</evidence>
<evidence type="ECO:0000313" key="2">
    <source>
        <dbReference type="EMBL" id="WOV87221.1"/>
    </source>
</evidence>
<dbReference type="Pfam" id="PF17428">
    <property type="entry name" value="DUF5412"/>
    <property type="match status" value="1"/>
</dbReference>
<dbReference type="EMBL" id="CP129118">
    <property type="protein sequence ID" value="WOV87221.1"/>
    <property type="molecule type" value="Genomic_DNA"/>
</dbReference>